<dbReference type="InterPro" id="IPR011330">
    <property type="entry name" value="Glyco_hydro/deAcase_b/a-brl"/>
</dbReference>
<dbReference type="PANTHER" id="PTHR34216">
    <property type="match status" value="1"/>
</dbReference>
<protein>
    <submittedName>
        <fullName evidence="4">Polysaccharide deacetylase family protein</fullName>
    </submittedName>
</protein>
<dbReference type="PROSITE" id="PS51677">
    <property type="entry name" value="NODB"/>
    <property type="match status" value="1"/>
</dbReference>
<evidence type="ECO:0000256" key="2">
    <source>
        <dbReference type="ARBA" id="ARBA00022729"/>
    </source>
</evidence>
<dbReference type="Proteomes" id="UP000636918">
    <property type="component" value="Unassembled WGS sequence"/>
</dbReference>
<gene>
    <name evidence="4" type="ORF">JI751_12975</name>
</gene>
<dbReference type="EMBL" id="JAERSG010000003">
    <property type="protein sequence ID" value="MBL0748526.1"/>
    <property type="molecule type" value="Genomic_DNA"/>
</dbReference>
<comment type="caution">
    <text evidence="4">The sequence shown here is derived from an EMBL/GenBank/DDBJ whole genome shotgun (WGS) entry which is preliminary data.</text>
</comment>
<evidence type="ECO:0000256" key="1">
    <source>
        <dbReference type="ARBA" id="ARBA00004613"/>
    </source>
</evidence>
<dbReference type="CDD" id="cd10918">
    <property type="entry name" value="CE4_NodB_like_5s_6s"/>
    <property type="match status" value="1"/>
</dbReference>
<dbReference type="SUPFAM" id="SSF88713">
    <property type="entry name" value="Glycoside hydrolase/deacetylase"/>
    <property type="match status" value="1"/>
</dbReference>
<dbReference type="RefSeq" id="WP_201936931.1">
    <property type="nucleotide sequence ID" value="NZ_JAERSG010000003.1"/>
</dbReference>
<accession>A0ABS1LA28</accession>
<evidence type="ECO:0000259" key="3">
    <source>
        <dbReference type="PROSITE" id="PS51677"/>
    </source>
</evidence>
<evidence type="ECO:0000313" key="4">
    <source>
        <dbReference type="EMBL" id="MBL0748526.1"/>
    </source>
</evidence>
<keyword evidence="2" id="KW-0732">Signal</keyword>
<proteinExistence type="predicted"/>
<dbReference type="Pfam" id="PF01522">
    <property type="entry name" value="Polysacc_deac_1"/>
    <property type="match status" value="1"/>
</dbReference>
<keyword evidence="5" id="KW-1185">Reference proteome</keyword>
<name>A0ABS1LA28_9ACTN</name>
<organism evidence="4 5">
    <name type="scientific">Nocardioides baculatus</name>
    <dbReference type="NCBI Taxonomy" id="2801337"/>
    <lineage>
        <taxon>Bacteria</taxon>
        <taxon>Bacillati</taxon>
        <taxon>Actinomycetota</taxon>
        <taxon>Actinomycetes</taxon>
        <taxon>Propionibacteriales</taxon>
        <taxon>Nocardioidaceae</taxon>
        <taxon>Nocardioides</taxon>
    </lineage>
</organism>
<reference evidence="4 5" key="1">
    <citation type="submission" date="2021-01" db="EMBL/GenBank/DDBJ databases">
        <title>Genome seq and assembly of Nocardiodes sp. G10.</title>
        <authorList>
            <person name="Chhetri G."/>
        </authorList>
    </citation>
    <scope>NUCLEOTIDE SEQUENCE [LARGE SCALE GENOMIC DNA]</scope>
    <source>
        <strain evidence="4 5">G10</strain>
    </source>
</reference>
<dbReference type="InterPro" id="IPR051398">
    <property type="entry name" value="Polysacch_Deacetylase"/>
</dbReference>
<evidence type="ECO:0000313" key="5">
    <source>
        <dbReference type="Proteomes" id="UP000636918"/>
    </source>
</evidence>
<dbReference type="InterPro" id="IPR002509">
    <property type="entry name" value="NODB_dom"/>
</dbReference>
<comment type="subcellular location">
    <subcellularLocation>
        <location evidence="1">Secreted</location>
    </subcellularLocation>
</comment>
<dbReference type="Gene3D" id="3.20.20.370">
    <property type="entry name" value="Glycoside hydrolase/deacetylase"/>
    <property type="match status" value="1"/>
</dbReference>
<sequence>MATVTNVCFHGVGTPRRDLEPGEADYWIGRDAFLGILDELAGRPGVRISFDDGNASDVEIALPALVERGMTATFFLLAGRLDDAGSVHRDRVRALAAGGMPIGSHGMDHRSWRGLTADESRVELGEARDVLSEVSGTQVVEAALPLGRYDRGVLSELRRRGYDRVYTSDQSDARPDAWLQPRFSVRRHDTAATVHERILRARPFVQRAERRVAQLVKSLR</sequence>
<dbReference type="PANTHER" id="PTHR34216:SF3">
    <property type="entry name" value="POLY-BETA-1,6-N-ACETYL-D-GLUCOSAMINE N-DEACETYLASE"/>
    <property type="match status" value="1"/>
</dbReference>
<feature type="domain" description="NodB homology" evidence="3">
    <location>
        <begin position="44"/>
        <end position="220"/>
    </location>
</feature>